<dbReference type="Pfam" id="PF10027">
    <property type="entry name" value="DUF2269"/>
    <property type="match status" value="1"/>
</dbReference>
<name>A0A1M4ZAK0_9BACL</name>
<feature type="transmembrane region" description="Helical" evidence="1">
    <location>
        <begin position="6"/>
        <end position="27"/>
    </location>
</feature>
<feature type="transmembrane region" description="Helical" evidence="1">
    <location>
        <begin position="81"/>
        <end position="102"/>
    </location>
</feature>
<evidence type="ECO:0000256" key="1">
    <source>
        <dbReference type="SAM" id="Phobius"/>
    </source>
</evidence>
<proteinExistence type="predicted"/>
<dbReference type="InterPro" id="IPR018729">
    <property type="entry name" value="DUF2269_transmembrane"/>
</dbReference>
<gene>
    <name evidence="2" type="ORF">SAMN05444392_108139</name>
</gene>
<keyword evidence="3" id="KW-1185">Reference proteome</keyword>
<dbReference type="RefSeq" id="WP_073155434.1">
    <property type="nucleotide sequence ID" value="NZ_FQVL01000008.1"/>
</dbReference>
<keyword evidence="1" id="KW-0812">Transmembrane</keyword>
<sequence length="153" mass="17111">MTGWLLIHLVGVVLSIGNFIVTAFWKIRADRQKDPHVVLHSVKNVMLADYIFTLPGIIFILISGLAMAIKAGMPMSGFNWFTLSLILFGLTGILWLFILIPVQRKMIKHASKSVENGQLGTEYKKSSLHWAIAGSIATILPIVIMYFMIMKPL</sequence>
<evidence type="ECO:0000313" key="3">
    <source>
        <dbReference type="Proteomes" id="UP000184476"/>
    </source>
</evidence>
<evidence type="ECO:0000313" key="2">
    <source>
        <dbReference type="EMBL" id="SHF15089.1"/>
    </source>
</evidence>
<dbReference type="STRING" id="112248.SAMN05444392_108139"/>
<reference evidence="2 3" key="1">
    <citation type="submission" date="2016-11" db="EMBL/GenBank/DDBJ databases">
        <authorList>
            <person name="Jaros S."/>
            <person name="Januszkiewicz K."/>
            <person name="Wedrychowicz H."/>
        </authorList>
    </citation>
    <scope>NUCLEOTIDE SEQUENCE [LARGE SCALE GENOMIC DNA]</scope>
    <source>
        <strain evidence="2 3">DSM 44666</strain>
    </source>
</reference>
<organism evidence="2 3">
    <name type="scientific">Seinonella peptonophila</name>
    <dbReference type="NCBI Taxonomy" id="112248"/>
    <lineage>
        <taxon>Bacteria</taxon>
        <taxon>Bacillati</taxon>
        <taxon>Bacillota</taxon>
        <taxon>Bacilli</taxon>
        <taxon>Bacillales</taxon>
        <taxon>Thermoactinomycetaceae</taxon>
        <taxon>Seinonella</taxon>
    </lineage>
</organism>
<dbReference type="OrthoDB" id="9786302at2"/>
<feature type="transmembrane region" description="Helical" evidence="1">
    <location>
        <begin position="128"/>
        <end position="149"/>
    </location>
</feature>
<feature type="transmembrane region" description="Helical" evidence="1">
    <location>
        <begin position="47"/>
        <end position="69"/>
    </location>
</feature>
<dbReference type="Proteomes" id="UP000184476">
    <property type="component" value="Unassembled WGS sequence"/>
</dbReference>
<dbReference type="EMBL" id="FQVL01000008">
    <property type="protein sequence ID" value="SHF15089.1"/>
    <property type="molecule type" value="Genomic_DNA"/>
</dbReference>
<keyword evidence="1" id="KW-0472">Membrane</keyword>
<keyword evidence="1" id="KW-1133">Transmembrane helix</keyword>
<protein>
    <submittedName>
        <fullName evidence="2">Uncharacterized membrane protein</fullName>
    </submittedName>
</protein>
<accession>A0A1M4ZAK0</accession>
<dbReference type="AlphaFoldDB" id="A0A1M4ZAK0"/>